<keyword evidence="10" id="KW-1185">Reference proteome</keyword>
<reference evidence="9 10" key="1">
    <citation type="submission" date="2020-09" db="EMBL/GenBank/DDBJ databases">
        <title>Roseomonas.</title>
        <authorList>
            <person name="Zhu W."/>
        </authorList>
    </citation>
    <scope>NUCLEOTIDE SEQUENCE [LARGE SCALE GENOMIC DNA]</scope>
    <source>
        <strain evidence="9 10">1311</strain>
    </source>
</reference>
<proteinExistence type="inferred from homology"/>
<dbReference type="RefSeq" id="WP_207445077.1">
    <property type="nucleotide sequence ID" value="NZ_CP061091.1"/>
</dbReference>
<dbReference type="PROSITE" id="PS50928">
    <property type="entry name" value="ABC_TM1"/>
    <property type="match status" value="1"/>
</dbReference>
<evidence type="ECO:0000259" key="8">
    <source>
        <dbReference type="PROSITE" id="PS50928"/>
    </source>
</evidence>
<feature type="transmembrane region" description="Helical" evidence="7">
    <location>
        <begin position="203"/>
        <end position="231"/>
    </location>
</feature>
<evidence type="ECO:0000256" key="2">
    <source>
        <dbReference type="ARBA" id="ARBA00022448"/>
    </source>
</evidence>
<feature type="transmembrane region" description="Helical" evidence="7">
    <location>
        <begin position="101"/>
        <end position="122"/>
    </location>
</feature>
<evidence type="ECO:0000256" key="7">
    <source>
        <dbReference type="RuleBase" id="RU363032"/>
    </source>
</evidence>
<dbReference type="SUPFAM" id="SSF161098">
    <property type="entry name" value="MetI-like"/>
    <property type="match status" value="1"/>
</dbReference>
<keyword evidence="3" id="KW-1003">Cell membrane</keyword>
<dbReference type="Pfam" id="PF00528">
    <property type="entry name" value="BPD_transp_1"/>
    <property type="match status" value="1"/>
</dbReference>
<comment type="similarity">
    <text evidence="7">Belongs to the binding-protein-dependent transport system permease family.</text>
</comment>
<accession>A0ABS3K7Q1</accession>
<dbReference type="InterPro" id="IPR045621">
    <property type="entry name" value="BPD_transp_1_N"/>
</dbReference>
<evidence type="ECO:0000256" key="1">
    <source>
        <dbReference type="ARBA" id="ARBA00004651"/>
    </source>
</evidence>
<evidence type="ECO:0000313" key="9">
    <source>
        <dbReference type="EMBL" id="MBO1073455.1"/>
    </source>
</evidence>
<keyword evidence="4 7" id="KW-0812">Transmembrane</keyword>
<evidence type="ECO:0000256" key="4">
    <source>
        <dbReference type="ARBA" id="ARBA00022692"/>
    </source>
</evidence>
<gene>
    <name evidence="9" type="ORF">IAI60_02395</name>
</gene>
<feature type="transmembrane region" description="Helical" evidence="7">
    <location>
        <begin position="134"/>
        <end position="156"/>
    </location>
</feature>
<dbReference type="Pfam" id="PF19300">
    <property type="entry name" value="BPD_transp_1_N"/>
    <property type="match status" value="1"/>
</dbReference>
<dbReference type="PANTHER" id="PTHR43163">
    <property type="entry name" value="DIPEPTIDE TRANSPORT SYSTEM PERMEASE PROTEIN DPPB-RELATED"/>
    <property type="match status" value="1"/>
</dbReference>
<protein>
    <submittedName>
        <fullName evidence="9">ABC transporter permease</fullName>
    </submittedName>
</protein>
<dbReference type="InterPro" id="IPR000515">
    <property type="entry name" value="MetI-like"/>
</dbReference>
<dbReference type="CDD" id="cd06261">
    <property type="entry name" value="TM_PBP2"/>
    <property type="match status" value="1"/>
</dbReference>
<evidence type="ECO:0000256" key="3">
    <source>
        <dbReference type="ARBA" id="ARBA00022475"/>
    </source>
</evidence>
<keyword evidence="5 7" id="KW-1133">Transmembrane helix</keyword>
<keyword evidence="6 7" id="KW-0472">Membrane</keyword>
<evidence type="ECO:0000256" key="6">
    <source>
        <dbReference type="ARBA" id="ARBA00023136"/>
    </source>
</evidence>
<feature type="transmembrane region" description="Helical" evidence="7">
    <location>
        <begin position="252"/>
        <end position="273"/>
    </location>
</feature>
<name>A0ABS3K7Q1_9PROT</name>
<sequence>MAFLLRRLLGIPPTLLGVVVATFLLTRLLPGDPAVFFASSVTADAATIAEVRARLGLDLPLWQQFLVYLGQLARGDLGQSINTGQSVTADLLQRLPASAELTLAAFAIAILVALPLGIAAALRPGSITDHLCRLLGTVGVSLPSFITGLLLIYIFYFQTGLAPEPIGRIDPFAFPPPRVTGFLLIDTLLAGDAGGFMAAAKQLVLPAVTMALFALAPLARMTRAAMLGVLGSQFIRTARANGLRRRKIIFSYALRNALLPVVTTLGMIFSSMLGANVVVERVFAWPGIGSYALDSLMALDYAPVQGFMLIMAFTFVCVNLLVDLLYAVIDPRTGLLPHA</sequence>
<keyword evidence="2 7" id="KW-0813">Transport</keyword>
<dbReference type="PANTHER" id="PTHR43163:SF6">
    <property type="entry name" value="DIPEPTIDE TRANSPORT SYSTEM PERMEASE PROTEIN DPPB-RELATED"/>
    <property type="match status" value="1"/>
</dbReference>
<comment type="caution">
    <text evidence="9">The sequence shown here is derived from an EMBL/GenBank/DDBJ whole genome shotgun (WGS) entry which is preliminary data.</text>
</comment>
<feature type="domain" description="ABC transmembrane type-1" evidence="8">
    <location>
        <begin position="95"/>
        <end position="326"/>
    </location>
</feature>
<evidence type="ECO:0000313" key="10">
    <source>
        <dbReference type="Proteomes" id="UP001518990"/>
    </source>
</evidence>
<dbReference type="Proteomes" id="UP001518990">
    <property type="component" value="Unassembled WGS sequence"/>
</dbReference>
<evidence type="ECO:0000256" key="5">
    <source>
        <dbReference type="ARBA" id="ARBA00022989"/>
    </source>
</evidence>
<dbReference type="EMBL" id="JACTNF010000002">
    <property type="protein sequence ID" value="MBO1073455.1"/>
    <property type="molecule type" value="Genomic_DNA"/>
</dbReference>
<feature type="transmembrane region" description="Helical" evidence="7">
    <location>
        <begin position="306"/>
        <end position="329"/>
    </location>
</feature>
<dbReference type="Gene3D" id="1.10.3720.10">
    <property type="entry name" value="MetI-like"/>
    <property type="match status" value="1"/>
</dbReference>
<organism evidence="9 10">
    <name type="scientific">Roseomonas marmotae</name>
    <dbReference type="NCBI Taxonomy" id="2768161"/>
    <lineage>
        <taxon>Bacteria</taxon>
        <taxon>Pseudomonadati</taxon>
        <taxon>Pseudomonadota</taxon>
        <taxon>Alphaproteobacteria</taxon>
        <taxon>Acetobacterales</taxon>
        <taxon>Roseomonadaceae</taxon>
        <taxon>Roseomonas</taxon>
    </lineage>
</organism>
<comment type="subcellular location">
    <subcellularLocation>
        <location evidence="1 7">Cell membrane</location>
        <topology evidence="1 7">Multi-pass membrane protein</topology>
    </subcellularLocation>
</comment>
<dbReference type="InterPro" id="IPR035906">
    <property type="entry name" value="MetI-like_sf"/>
</dbReference>